<dbReference type="InterPro" id="IPR029058">
    <property type="entry name" value="AB_hydrolase_fold"/>
</dbReference>
<proteinExistence type="predicted"/>
<dbReference type="PANTHER" id="PTHR43689:SF1">
    <property type="entry name" value="ALPHA_BETA-HYDROLASES SUPERFAMILY PROTEIN"/>
    <property type="match status" value="1"/>
</dbReference>
<feature type="compositionally biased region" description="Polar residues" evidence="1">
    <location>
        <begin position="350"/>
        <end position="359"/>
    </location>
</feature>
<comment type="caution">
    <text evidence="3">The sequence shown here is derived from an EMBL/GenBank/DDBJ whole genome shotgun (WGS) entry which is preliminary data.</text>
</comment>
<dbReference type="SUPFAM" id="SSF53474">
    <property type="entry name" value="alpha/beta-Hydrolases"/>
    <property type="match status" value="1"/>
</dbReference>
<dbReference type="AlphaFoldDB" id="A0AAW1Q8H6"/>
<keyword evidence="4" id="KW-1185">Reference proteome</keyword>
<sequence>MASAKRAFSLPRSASADKLHPANITASSNTASRLGETQTCRAKVQRTKSGLGLVASLGSREGLWGRVPALGIKVPNELWGACNAVSLAFASSSSTTQLRAASLHVSAEPGPQPSSGAGVSGYAEALDFKPQLSTPQVGLTLVVAASICAVVYRWTAPATLSLSYSSCMALLFGACLAACRAVLLEMQYKAIQRTEYELRDPDSRFRMLHGLTVHYKMHQYAGHHHADLGSRSAYQPTAPTAIHCYHGFGANTFSWSYVYKKLGQALQAQVTMHDMPGFGLTQRPASMSRYTLEFNGRLGRNLMDAELASAGLIDKAQMLQPDALPERDPFDSHGHRQGSHRGSDPHQHQGAVQLQQGTAASEGRLQAQPLKQGAASETQGAAPVRRVLMGHSLGAACAAAEAIQDPQGLSALILVAPAIVGFRLGGGPSPPTTPPASPAKAANAASGTDGAGATDGLLTGGRPRRPASHSVPFRVAAAVVHAVAAAIARGLLWVAQPLVIVLLRLAVRQRSFWEKGLQNACCSPELVSADLVNAYRMPQLVRGWEVGLVRFLLAHVTGSKSFLQSLRDAVDGTVHMTQAERLAQVVAQHNIKVLIVHGAADLLVPLSNSRRLAALLPACQLLVFPACGHVPQEEQPADFVAAIQDFLAAAPAAQA</sequence>
<protein>
    <recommendedName>
        <fullName evidence="2">AB hydrolase-1 domain-containing protein</fullName>
    </recommendedName>
</protein>
<feature type="compositionally biased region" description="Low complexity" evidence="1">
    <location>
        <begin position="438"/>
        <end position="461"/>
    </location>
</feature>
<dbReference type="Pfam" id="PF12697">
    <property type="entry name" value="Abhydrolase_6"/>
    <property type="match status" value="1"/>
</dbReference>
<feature type="region of interest" description="Disordered" evidence="1">
    <location>
        <begin position="426"/>
        <end position="465"/>
    </location>
</feature>
<evidence type="ECO:0000313" key="4">
    <source>
        <dbReference type="Proteomes" id="UP001489004"/>
    </source>
</evidence>
<name>A0AAW1Q8H6_9CHLO</name>
<feature type="domain" description="AB hydrolase-1" evidence="2">
    <location>
        <begin position="246"/>
        <end position="642"/>
    </location>
</feature>
<evidence type="ECO:0000313" key="3">
    <source>
        <dbReference type="EMBL" id="KAK9817222.1"/>
    </source>
</evidence>
<gene>
    <name evidence="3" type="ORF">WJX72_011250</name>
</gene>
<dbReference type="InterPro" id="IPR000073">
    <property type="entry name" value="AB_hydrolase_1"/>
</dbReference>
<dbReference type="Gene3D" id="3.40.50.1820">
    <property type="entry name" value="alpha/beta hydrolase"/>
    <property type="match status" value="2"/>
</dbReference>
<feature type="compositionally biased region" description="Basic and acidic residues" evidence="1">
    <location>
        <begin position="324"/>
        <end position="334"/>
    </location>
</feature>
<reference evidence="3 4" key="1">
    <citation type="journal article" date="2024" name="Nat. Commun.">
        <title>Phylogenomics reveals the evolutionary origins of lichenization in chlorophyte algae.</title>
        <authorList>
            <person name="Puginier C."/>
            <person name="Libourel C."/>
            <person name="Otte J."/>
            <person name="Skaloud P."/>
            <person name="Haon M."/>
            <person name="Grisel S."/>
            <person name="Petersen M."/>
            <person name="Berrin J.G."/>
            <person name="Delaux P.M."/>
            <person name="Dal Grande F."/>
            <person name="Keller J."/>
        </authorList>
    </citation>
    <scope>NUCLEOTIDE SEQUENCE [LARGE SCALE GENOMIC DNA]</scope>
    <source>
        <strain evidence="3 4">SAG 2043</strain>
    </source>
</reference>
<accession>A0AAW1Q8H6</accession>
<dbReference type="EMBL" id="JALJOR010000005">
    <property type="protein sequence ID" value="KAK9817222.1"/>
    <property type="molecule type" value="Genomic_DNA"/>
</dbReference>
<evidence type="ECO:0000259" key="2">
    <source>
        <dbReference type="Pfam" id="PF12697"/>
    </source>
</evidence>
<dbReference type="Proteomes" id="UP001489004">
    <property type="component" value="Unassembled WGS sequence"/>
</dbReference>
<feature type="compositionally biased region" description="Pro residues" evidence="1">
    <location>
        <begin position="428"/>
        <end position="437"/>
    </location>
</feature>
<feature type="region of interest" description="Disordered" evidence="1">
    <location>
        <begin position="323"/>
        <end position="378"/>
    </location>
</feature>
<dbReference type="PANTHER" id="PTHR43689">
    <property type="entry name" value="HYDROLASE"/>
    <property type="match status" value="1"/>
</dbReference>
<evidence type="ECO:0000256" key="1">
    <source>
        <dbReference type="SAM" id="MobiDB-lite"/>
    </source>
</evidence>
<organism evidence="3 4">
    <name type="scientific">[Myrmecia] bisecta</name>
    <dbReference type="NCBI Taxonomy" id="41462"/>
    <lineage>
        <taxon>Eukaryota</taxon>
        <taxon>Viridiplantae</taxon>
        <taxon>Chlorophyta</taxon>
        <taxon>core chlorophytes</taxon>
        <taxon>Trebouxiophyceae</taxon>
        <taxon>Trebouxiales</taxon>
        <taxon>Trebouxiaceae</taxon>
        <taxon>Myrmecia</taxon>
    </lineage>
</organism>